<dbReference type="CDD" id="cd00067">
    <property type="entry name" value="GAL4"/>
    <property type="match status" value="1"/>
</dbReference>
<dbReference type="PANTHER" id="PTHR38111:SF2">
    <property type="entry name" value="FINGER DOMAIN PROTEIN, PUTATIVE (AFU_ORTHOLOGUE AFUA_1G01560)-RELATED"/>
    <property type="match status" value="1"/>
</dbReference>
<dbReference type="GO" id="GO:0008270">
    <property type="term" value="F:zinc ion binding"/>
    <property type="evidence" value="ECO:0007669"/>
    <property type="project" value="InterPro"/>
</dbReference>
<evidence type="ECO:0000256" key="1">
    <source>
        <dbReference type="ARBA" id="ARBA00023242"/>
    </source>
</evidence>
<dbReference type="GO" id="GO:0000981">
    <property type="term" value="F:DNA-binding transcription factor activity, RNA polymerase II-specific"/>
    <property type="evidence" value="ECO:0007669"/>
    <property type="project" value="InterPro"/>
</dbReference>
<dbReference type="Proteomes" id="UP000250266">
    <property type="component" value="Unassembled WGS sequence"/>
</dbReference>
<evidence type="ECO:0000313" key="4">
    <source>
        <dbReference type="Proteomes" id="UP000250266"/>
    </source>
</evidence>
<protein>
    <recommendedName>
        <fullName evidence="2">Zn(2)-C6 fungal-type domain-containing protein</fullName>
    </recommendedName>
</protein>
<dbReference type="PANTHER" id="PTHR38111">
    <property type="entry name" value="ZN(2)-C6 FUNGAL-TYPE DOMAIN-CONTAINING PROTEIN-RELATED"/>
    <property type="match status" value="1"/>
</dbReference>
<name>A0A8E2E4B2_9PEZI</name>
<dbReference type="Pfam" id="PF00172">
    <property type="entry name" value="Zn_clus"/>
    <property type="match status" value="1"/>
</dbReference>
<evidence type="ECO:0000313" key="3">
    <source>
        <dbReference type="EMBL" id="OCK77176.1"/>
    </source>
</evidence>
<dbReference type="InterPro" id="IPR053178">
    <property type="entry name" value="Osmoadaptation_assoc"/>
</dbReference>
<reference evidence="3 4" key="1">
    <citation type="journal article" date="2016" name="Nat. Commun.">
        <title>Ectomycorrhizal ecology is imprinted in the genome of the dominant symbiotic fungus Cenococcum geophilum.</title>
        <authorList>
            <consortium name="DOE Joint Genome Institute"/>
            <person name="Peter M."/>
            <person name="Kohler A."/>
            <person name="Ohm R.A."/>
            <person name="Kuo A."/>
            <person name="Krutzmann J."/>
            <person name="Morin E."/>
            <person name="Arend M."/>
            <person name="Barry K.W."/>
            <person name="Binder M."/>
            <person name="Choi C."/>
            <person name="Clum A."/>
            <person name="Copeland A."/>
            <person name="Grisel N."/>
            <person name="Haridas S."/>
            <person name="Kipfer T."/>
            <person name="LaButti K."/>
            <person name="Lindquist E."/>
            <person name="Lipzen A."/>
            <person name="Maire R."/>
            <person name="Meier B."/>
            <person name="Mihaltcheva S."/>
            <person name="Molinier V."/>
            <person name="Murat C."/>
            <person name="Poggeler S."/>
            <person name="Quandt C.A."/>
            <person name="Sperisen C."/>
            <person name="Tritt A."/>
            <person name="Tisserant E."/>
            <person name="Crous P.W."/>
            <person name="Henrissat B."/>
            <person name="Nehls U."/>
            <person name="Egli S."/>
            <person name="Spatafora J.W."/>
            <person name="Grigoriev I.V."/>
            <person name="Martin F.M."/>
        </authorList>
    </citation>
    <scope>NUCLEOTIDE SEQUENCE [LARGE SCALE GENOMIC DNA]</scope>
    <source>
        <strain evidence="3 4">CBS 459.81</strain>
    </source>
</reference>
<keyword evidence="1" id="KW-0539">Nucleus</keyword>
<dbReference type="SUPFAM" id="SSF57701">
    <property type="entry name" value="Zn2/Cys6 DNA-binding domain"/>
    <property type="match status" value="1"/>
</dbReference>
<dbReference type="InterPro" id="IPR001138">
    <property type="entry name" value="Zn2Cys6_DnaBD"/>
</dbReference>
<dbReference type="AlphaFoldDB" id="A0A8E2E4B2"/>
<dbReference type="EMBL" id="KV745148">
    <property type="protein sequence ID" value="OCK77176.1"/>
    <property type="molecule type" value="Genomic_DNA"/>
</dbReference>
<proteinExistence type="predicted"/>
<evidence type="ECO:0000259" key="2">
    <source>
        <dbReference type="PROSITE" id="PS50048"/>
    </source>
</evidence>
<dbReference type="InterPro" id="IPR021858">
    <property type="entry name" value="Fun_TF"/>
</dbReference>
<dbReference type="PROSITE" id="PS50048">
    <property type="entry name" value="ZN2_CY6_FUNGAL_2"/>
    <property type="match status" value="1"/>
</dbReference>
<feature type="domain" description="Zn(2)-C6 fungal-type" evidence="2">
    <location>
        <begin position="7"/>
        <end position="35"/>
    </location>
</feature>
<gene>
    <name evidence="3" type="ORF">K432DRAFT_304821</name>
</gene>
<sequence length="493" mass="54815">MPKRSTGCYACRERKVKCDEAKPSCNTCTRRSVKCPGYRPEKTFILYNYDAGVERTENLGEAGNSAQSTNGSEDSDGHGQMNLVVMSERRPELVTAAVPRQVSSRAANRAQFLNSFMSAFLPADKFEALTPPSAIIFNLPSATSRREALPSAIDAVCAAQLASTYRDAPLVHRSRSLYGTALSQLIKSLSVRDATNDDETLLATYLLGIFEIYLGNSGGTGFLSHTQGILQLLNSRGPVTIKSKLALLVFNGTRYNSFCIGLVGRKAIFLDEADWLQVTSEISKTDPWVALMDIAIEVPRLLESSDKLSAPTVPSKQVEAVLLKFLTLEQRMLTWLSAFHRNGLRYKIVDLDSIDMFTDMCNDKTYKTAFSFPSYATANTYILCWTTMLVLKCNRSNINQKLHPMTTAQRSDLEQELYMYATLICQSIPFSCQPSAGSTGRFGTMLPLRFAREYFLSRGHSAEAAWCMKTYYGTRIRGLYQPSIPISAFPKDL</sequence>
<dbReference type="InterPro" id="IPR036864">
    <property type="entry name" value="Zn2-C6_fun-type_DNA-bd_sf"/>
</dbReference>
<keyword evidence="4" id="KW-1185">Reference proteome</keyword>
<dbReference type="SMART" id="SM00066">
    <property type="entry name" value="GAL4"/>
    <property type="match status" value="1"/>
</dbReference>
<dbReference type="PROSITE" id="PS00463">
    <property type="entry name" value="ZN2_CY6_FUNGAL_1"/>
    <property type="match status" value="1"/>
</dbReference>
<dbReference type="Pfam" id="PF11951">
    <property type="entry name" value="Fungal_trans_2"/>
    <property type="match status" value="1"/>
</dbReference>
<dbReference type="OrthoDB" id="4491390at2759"/>
<organism evidence="3 4">
    <name type="scientific">Lepidopterella palustris CBS 459.81</name>
    <dbReference type="NCBI Taxonomy" id="1314670"/>
    <lineage>
        <taxon>Eukaryota</taxon>
        <taxon>Fungi</taxon>
        <taxon>Dikarya</taxon>
        <taxon>Ascomycota</taxon>
        <taxon>Pezizomycotina</taxon>
        <taxon>Dothideomycetes</taxon>
        <taxon>Pleosporomycetidae</taxon>
        <taxon>Mytilinidiales</taxon>
        <taxon>Argynnaceae</taxon>
        <taxon>Lepidopterella</taxon>
    </lineage>
</organism>
<dbReference type="Gene3D" id="4.10.240.10">
    <property type="entry name" value="Zn(2)-C6 fungal-type DNA-binding domain"/>
    <property type="match status" value="1"/>
</dbReference>
<accession>A0A8E2E4B2</accession>